<sequence>MRMQSESTLFGIKASEGTFNDRAFDSCTFHLDADIASNGSGEAIGISTRPFKFGKSDEFQKWKHLGKSLPIRVICTFDVVAASDNKTQLTLVDIKPVERAATAKAAA</sequence>
<comment type="caution">
    <text evidence="1">The sequence shown here is derived from an EMBL/GenBank/DDBJ whole genome shotgun (WGS) entry which is preliminary data.</text>
</comment>
<name>A0A9X8D558_9BURK</name>
<dbReference type="EMBL" id="QXMN01000016">
    <property type="protein sequence ID" value="RIX79337.1"/>
    <property type="molecule type" value="Genomic_DNA"/>
</dbReference>
<dbReference type="OrthoDB" id="6710339at2"/>
<reference evidence="1 2" key="1">
    <citation type="submission" date="2018-09" db="EMBL/GenBank/DDBJ databases">
        <title>Acidovorax cavernicola nov. sp. isolated from Gruta de las Maravillas (Aracena, Spain).</title>
        <authorList>
            <person name="Jurado V."/>
            <person name="Gutierrez-Patricio S."/>
            <person name="Gonzalez-Pimentel J.L."/>
            <person name="Miller A.Z."/>
            <person name="Laiz L."/>
            <person name="Saiz-Jimenez C."/>
        </authorList>
    </citation>
    <scope>NUCLEOTIDE SEQUENCE [LARGE SCALE GENOMIC DNA]</scope>
    <source>
        <strain evidence="1 2">1011MAR4D40.2</strain>
    </source>
</reference>
<evidence type="ECO:0000313" key="2">
    <source>
        <dbReference type="Proteomes" id="UP000265619"/>
    </source>
</evidence>
<evidence type="ECO:0000313" key="1">
    <source>
        <dbReference type="EMBL" id="RIX79337.1"/>
    </source>
</evidence>
<gene>
    <name evidence="1" type="ORF">D3H34_14635</name>
</gene>
<protein>
    <submittedName>
        <fullName evidence="1">Uncharacterized protein</fullName>
    </submittedName>
</protein>
<dbReference type="Proteomes" id="UP000265619">
    <property type="component" value="Unassembled WGS sequence"/>
</dbReference>
<dbReference type="RefSeq" id="WP_119554238.1">
    <property type="nucleotide sequence ID" value="NZ_QXMN01000016.1"/>
</dbReference>
<dbReference type="AlphaFoldDB" id="A0A9X8D558"/>
<organism evidence="1 2">
    <name type="scientific">Acidovorax cavernicola</name>
    <dbReference type="NCBI Taxonomy" id="1675792"/>
    <lineage>
        <taxon>Bacteria</taxon>
        <taxon>Pseudomonadati</taxon>
        <taxon>Pseudomonadota</taxon>
        <taxon>Betaproteobacteria</taxon>
        <taxon>Burkholderiales</taxon>
        <taxon>Comamonadaceae</taxon>
        <taxon>Acidovorax</taxon>
    </lineage>
</organism>
<keyword evidence="2" id="KW-1185">Reference proteome</keyword>
<accession>A0A9X8D558</accession>
<proteinExistence type="predicted"/>